<accession>A0A1H3TLG4</accession>
<keyword evidence="3" id="KW-1185">Reference proteome</keyword>
<feature type="domain" description="SnoaL-like" evidence="1">
    <location>
        <begin position="11"/>
        <end position="109"/>
    </location>
</feature>
<dbReference type="EMBL" id="FNQB01000003">
    <property type="protein sequence ID" value="SDZ50950.1"/>
    <property type="molecule type" value="Genomic_DNA"/>
</dbReference>
<protein>
    <submittedName>
        <fullName evidence="2">SnoaL-like domain-containing protein</fullName>
    </submittedName>
</protein>
<name>A0A1H3TLG4_9ACTN</name>
<dbReference type="Pfam" id="PF12680">
    <property type="entry name" value="SnoaL_2"/>
    <property type="match status" value="1"/>
</dbReference>
<dbReference type="Gene3D" id="3.10.450.50">
    <property type="match status" value="1"/>
</dbReference>
<evidence type="ECO:0000259" key="1">
    <source>
        <dbReference type="Pfam" id="PF12680"/>
    </source>
</evidence>
<evidence type="ECO:0000313" key="3">
    <source>
        <dbReference type="Proteomes" id="UP000199632"/>
    </source>
</evidence>
<reference evidence="3" key="1">
    <citation type="submission" date="2016-10" db="EMBL/GenBank/DDBJ databases">
        <authorList>
            <person name="Varghese N."/>
            <person name="Submissions S."/>
        </authorList>
    </citation>
    <scope>NUCLEOTIDE SEQUENCE [LARGE SCALE GENOMIC DNA]</scope>
    <source>
        <strain evidence="3">DSM 44718</strain>
    </source>
</reference>
<dbReference type="SUPFAM" id="SSF54427">
    <property type="entry name" value="NTF2-like"/>
    <property type="match status" value="1"/>
</dbReference>
<dbReference type="InterPro" id="IPR032710">
    <property type="entry name" value="NTF2-like_dom_sf"/>
</dbReference>
<dbReference type="InterPro" id="IPR037401">
    <property type="entry name" value="SnoaL-like"/>
</dbReference>
<gene>
    <name evidence="2" type="ORF">SAMN05421684_5993</name>
</gene>
<organism evidence="2 3">
    <name type="scientific">Asanoa ishikariensis</name>
    <dbReference type="NCBI Taxonomy" id="137265"/>
    <lineage>
        <taxon>Bacteria</taxon>
        <taxon>Bacillati</taxon>
        <taxon>Actinomycetota</taxon>
        <taxon>Actinomycetes</taxon>
        <taxon>Micromonosporales</taxon>
        <taxon>Micromonosporaceae</taxon>
        <taxon>Asanoa</taxon>
    </lineage>
</organism>
<dbReference type="AlphaFoldDB" id="A0A1H3TLG4"/>
<dbReference type="RefSeq" id="WP_090799928.1">
    <property type="nucleotide sequence ID" value="NZ_BOND01000001.1"/>
</dbReference>
<sequence length="121" mass="13669">MSTQLSLDPTVAAHIASINRFDIDAVMATFAENALVNDVHREFWGQEHIRAWVAKEMMDDHVTLEPVEAVDNAGMHVVRCKFDGDYDKTNLPDPLIMTNYFRVSDGKIVTLFVIKNSDPAY</sequence>
<proteinExistence type="predicted"/>
<evidence type="ECO:0000313" key="2">
    <source>
        <dbReference type="EMBL" id="SDZ50950.1"/>
    </source>
</evidence>
<dbReference type="Proteomes" id="UP000199632">
    <property type="component" value="Unassembled WGS sequence"/>
</dbReference>
<dbReference type="OrthoDB" id="8684708at2"/>